<organism evidence="2 3">
    <name type="scientific">Streptomyces aurantiacus</name>
    <dbReference type="NCBI Taxonomy" id="47760"/>
    <lineage>
        <taxon>Bacteria</taxon>
        <taxon>Bacillati</taxon>
        <taxon>Actinomycetota</taxon>
        <taxon>Actinomycetes</taxon>
        <taxon>Kitasatosporales</taxon>
        <taxon>Streptomycetaceae</taxon>
        <taxon>Streptomyces</taxon>
        <taxon>Streptomyces aurantiacus group</taxon>
    </lineage>
</organism>
<dbReference type="EMBL" id="AP023440">
    <property type="protein sequence ID" value="BCL26178.1"/>
    <property type="molecule type" value="Genomic_DNA"/>
</dbReference>
<reference evidence="2 3" key="1">
    <citation type="journal article" date="2014" name="Int. J. Syst. Evol. Microbiol.">
        <title>Complete genome sequence of Corynebacterium casei LMG S-19264T (=DSM 44701T), isolated from a smear-ripened cheese.</title>
        <authorList>
            <consortium name="US DOE Joint Genome Institute (JGI-PGF)"/>
            <person name="Walter F."/>
            <person name="Albersmeier A."/>
            <person name="Kalinowski J."/>
            <person name="Ruckert C."/>
        </authorList>
    </citation>
    <scope>NUCLEOTIDE SEQUENCE [LARGE SCALE GENOMIC DNA]</scope>
    <source>
        <strain evidence="2 3">JCM 4677</strain>
    </source>
</reference>
<feature type="region of interest" description="Disordered" evidence="1">
    <location>
        <begin position="37"/>
        <end position="59"/>
    </location>
</feature>
<name>A0A7G1NSH4_9ACTN</name>
<evidence type="ECO:0000256" key="1">
    <source>
        <dbReference type="SAM" id="MobiDB-lite"/>
    </source>
</evidence>
<proteinExistence type="predicted"/>
<gene>
    <name evidence="2" type="ORF">GCM10017557_10370</name>
</gene>
<dbReference type="AlphaFoldDB" id="A0A7G1NSH4"/>
<protein>
    <submittedName>
        <fullName evidence="2">Uncharacterized protein</fullName>
    </submittedName>
</protein>
<dbReference type="Proteomes" id="UP000516444">
    <property type="component" value="Chromosome"/>
</dbReference>
<sequence length="97" mass="10556">MRGEEEPSRPVSVTGCRCGCVESLVQDIDQRLHTGSVEEQATGHQPVDENQLVAGPGALGPLADPAPRSMTAAFEASLPWRRQLLYQEGEMMLRDPP</sequence>
<keyword evidence="3" id="KW-1185">Reference proteome</keyword>
<evidence type="ECO:0000313" key="3">
    <source>
        <dbReference type="Proteomes" id="UP000516444"/>
    </source>
</evidence>
<accession>A0A7G1NSH4</accession>
<evidence type="ECO:0000313" key="2">
    <source>
        <dbReference type="EMBL" id="BCL26178.1"/>
    </source>
</evidence>
<dbReference type="KEGG" id="sgm:GCM10017557_10370"/>